<keyword evidence="1" id="KW-0862">Zinc</keyword>
<keyword evidence="1" id="KW-0863">Zinc-finger</keyword>
<organism evidence="1 2">
    <name type="scientific">Melia azedarach</name>
    <name type="common">Chinaberry tree</name>
    <dbReference type="NCBI Taxonomy" id="155640"/>
    <lineage>
        <taxon>Eukaryota</taxon>
        <taxon>Viridiplantae</taxon>
        <taxon>Streptophyta</taxon>
        <taxon>Embryophyta</taxon>
        <taxon>Tracheophyta</taxon>
        <taxon>Spermatophyta</taxon>
        <taxon>Magnoliopsida</taxon>
        <taxon>eudicotyledons</taxon>
        <taxon>Gunneridae</taxon>
        <taxon>Pentapetalae</taxon>
        <taxon>rosids</taxon>
        <taxon>malvids</taxon>
        <taxon>Sapindales</taxon>
        <taxon>Meliaceae</taxon>
        <taxon>Melia</taxon>
    </lineage>
</organism>
<keyword evidence="1" id="KW-0479">Metal-binding</keyword>
<gene>
    <name evidence="1" type="ORF">OWV82_015662</name>
</gene>
<reference evidence="1 2" key="1">
    <citation type="journal article" date="2023" name="Science">
        <title>Complex scaffold remodeling in plant triterpene biosynthesis.</title>
        <authorList>
            <person name="De La Pena R."/>
            <person name="Hodgson H."/>
            <person name="Liu J.C."/>
            <person name="Stephenson M.J."/>
            <person name="Martin A.C."/>
            <person name="Owen C."/>
            <person name="Harkess A."/>
            <person name="Leebens-Mack J."/>
            <person name="Jimenez L.E."/>
            <person name="Osbourn A."/>
            <person name="Sattely E.S."/>
        </authorList>
    </citation>
    <scope>NUCLEOTIDE SEQUENCE [LARGE SCALE GENOMIC DNA]</scope>
    <source>
        <strain evidence="2">cv. JPN11</strain>
        <tissue evidence="1">Leaf</tissue>
    </source>
</reference>
<protein>
    <submittedName>
        <fullName evidence="1">Zinc-finger homeodomain protein</fullName>
    </submittedName>
</protein>
<name>A0ACC1XS85_MELAZ</name>
<evidence type="ECO:0000313" key="2">
    <source>
        <dbReference type="Proteomes" id="UP001164539"/>
    </source>
</evidence>
<comment type="caution">
    <text evidence="1">The sequence shown here is derived from an EMBL/GenBank/DDBJ whole genome shotgun (WGS) entry which is preliminary data.</text>
</comment>
<dbReference type="EMBL" id="CM051401">
    <property type="protein sequence ID" value="KAJ4713594.1"/>
    <property type="molecule type" value="Genomic_DNA"/>
</dbReference>
<proteinExistence type="predicted"/>
<keyword evidence="2" id="KW-1185">Reference proteome</keyword>
<keyword evidence="1" id="KW-0371">Homeobox</keyword>
<dbReference type="Proteomes" id="UP001164539">
    <property type="component" value="Chromosome 8"/>
</dbReference>
<accession>A0ACC1XS85</accession>
<keyword evidence="1" id="KW-0238">DNA-binding</keyword>
<evidence type="ECO:0000313" key="1">
    <source>
        <dbReference type="EMBL" id="KAJ4713594.1"/>
    </source>
</evidence>
<sequence length="132" mass="14393">MEREHKYRECLRNHAASLGSYATDGCGEFTADNTYPTSLQCAACGCHRNFHRRVTYSSSSRRENIESTMELMEYGDGAGGIGGPQAVVESPEAGERSGKKRFRTKVYARAEGENDGVCGEAGVEAAEEGCRR</sequence>